<sequence>MFHIVLYQPEIPGNTGNAIRLAANTGARLHLVHPLGFSMDSTRLKRAGLDYHELAHVQEHADLEACLRALDTDRIWVFSAHAGRHYTEAPYARGDVLLFGPETRGLPSEVRDTYPAEQRLRIPMIPGNRSINLSNSLAIALFEAWRQQDFAGSE</sequence>
<dbReference type="InterPro" id="IPR001537">
    <property type="entry name" value="SpoU_MeTrfase"/>
</dbReference>
<feature type="binding site" evidence="6">
    <location>
        <position position="100"/>
    </location>
    <ligand>
        <name>S-adenosyl-L-methionine</name>
        <dbReference type="ChEBI" id="CHEBI:59789"/>
    </ligand>
</feature>
<dbReference type="SUPFAM" id="SSF75217">
    <property type="entry name" value="alpha/beta knot"/>
    <property type="match status" value="1"/>
</dbReference>
<dbReference type="InterPro" id="IPR029028">
    <property type="entry name" value="Alpha/beta_knot_MTases"/>
</dbReference>
<accession>A0ABV4TT86</accession>
<comment type="caution">
    <text evidence="6">Lacks conserved residue(s) required for the propagation of feature annotation.</text>
</comment>
<dbReference type="EC" id="2.1.1.207" evidence="6"/>
<comment type="catalytic activity">
    <reaction evidence="6">
        <text>cytidine(34) in tRNA + S-adenosyl-L-methionine = 2'-O-methylcytidine(34) in tRNA + S-adenosyl-L-homocysteine + H(+)</text>
        <dbReference type="Rhea" id="RHEA:43084"/>
        <dbReference type="Rhea" id="RHEA-COMP:10331"/>
        <dbReference type="Rhea" id="RHEA-COMP:10332"/>
        <dbReference type="ChEBI" id="CHEBI:15378"/>
        <dbReference type="ChEBI" id="CHEBI:57856"/>
        <dbReference type="ChEBI" id="CHEBI:59789"/>
        <dbReference type="ChEBI" id="CHEBI:74495"/>
        <dbReference type="ChEBI" id="CHEBI:82748"/>
        <dbReference type="EC" id="2.1.1.207"/>
    </reaction>
</comment>
<comment type="catalytic activity">
    <reaction evidence="6">
        <text>5-carboxymethylaminomethyluridine(34) in tRNA(Leu) + S-adenosyl-L-methionine = 5-carboxymethylaminomethyl-2'-O-methyluridine(34) in tRNA(Leu) + S-adenosyl-L-homocysteine + H(+)</text>
        <dbReference type="Rhea" id="RHEA:43088"/>
        <dbReference type="Rhea" id="RHEA-COMP:10333"/>
        <dbReference type="Rhea" id="RHEA-COMP:10334"/>
        <dbReference type="ChEBI" id="CHEBI:15378"/>
        <dbReference type="ChEBI" id="CHEBI:57856"/>
        <dbReference type="ChEBI" id="CHEBI:59789"/>
        <dbReference type="ChEBI" id="CHEBI:74508"/>
        <dbReference type="ChEBI" id="CHEBI:74511"/>
        <dbReference type="EC" id="2.1.1.207"/>
    </reaction>
</comment>
<evidence type="ECO:0000256" key="1">
    <source>
        <dbReference type="ARBA" id="ARBA00022490"/>
    </source>
</evidence>
<dbReference type="Pfam" id="PF00588">
    <property type="entry name" value="SpoU_methylase"/>
    <property type="match status" value="1"/>
</dbReference>
<feature type="binding site" evidence="6">
    <location>
        <position position="130"/>
    </location>
    <ligand>
        <name>S-adenosyl-L-methionine</name>
        <dbReference type="ChEBI" id="CHEBI:59789"/>
    </ligand>
</feature>
<keyword evidence="1 6" id="KW-0963">Cytoplasm</keyword>
<proteinExistence type="inferred from homology"/>
<keyword evidence="3 6" id="KW-0808">Transferase</keyword>
<evidence type="ECO:0000313" key="8">
    <source>
        <dbReference type="EMBL" id="MFA9459320.1"/>
    </source>
</evidence>
<gene>
    <name evidence="6" type="primary">trmL</name>
    <name evidence="8" type="ORF">ACERLL_00580</name>
</gene>
<evidence type="ECO:0000259" key="7">
    <source>
        <dbReference type="Pfam" id="PF00588"/>
    </source>
</evidence>
<evidence type="ECO:0000256" key="6">
    <source>
        <dbReference type="HAMAP-Rule" id="MF_01885"/>
    </source>
</evidence>
<dbReference type="Gene3D" id="3.40.1280.10">
    <property type="match status" value="1"/>
</dbReference>
<dbReference type="PIRSF" id="PIRSF029256">
    <property type="entry name" value="SpoU_TrmH_prd"/>
    <property type="match status" value="1"/>
</dbReference>
<evidence type="ECO:0000256" key="5">
    <source>
        <dbReference type="ARBA" id="ARBA00022694"/>
    </source>
</evidence>
<keyword evidence="2 6" id="KW-0489">Methyltransferase</keyword>
<keyword evidence="9" id="KW-1185">Reference proteome</keyword>
<keyword evidence="4 6" id="KW-0949">S-adenosyl-L-methionine</keyword>
<comment type="function">
    <text evidence="6">Methylates the ribose at the nucleotide 34 wobble position in the two leucyl isoacceptors tRNA(Leu)(CmAA) and tRNA(Leu)(cmnm5UmAA). Catalyzes the methyl transfer from S-adenosyl-L-methionine to the 2'-OH of the wobble nucleotide.</text>
</comment>
<keyword evidence="5 6" id="KW-0819">tRNA processing</keyword>
<reference evidence="8 9" key="1">
    <citation type="submission" date="2024-08" db="EMBL/GenBank/DDBJ databases">
        <title>Whole-genome sequencing of halo(alkali)philic microorganisms from hypersaline lakes.</title>
        <authorList>
            <person name="Sorokin D.Y."/>
            <person name="Merkel A.Y."/>
            <person name="Messina E."/>
            <person name="Yakimov M."/>
        </authorList>
    </citation>
    <scope>NUCLEOTIDE SEQUENCE [LARGE SCALE GENOMIC DNA]</scope>
    <source>
        <strain evidence="8 9">Cl-TMA</strain>
    </source>
</reference>
<feature type="binding site" evidence="6">
    <location>
        <position position="122"/>
    </location>
    <ligand>
        <name>S-adenosyl-L-methionine</name>
        <dbReference type="ChEBI" id="CHEBI:59789"/>
    </ligand>
</feature>
<dbReference type="PANTHER" id="PTHR42971:SF1">
    <property type="entry name" value="TRNA (CYTIDINE(34)-2'-O)-METHYLTRANSFERASE"/>
    <property type="match status" value="1"/>
</dbReference>
<comment type="subunit">
    <text evidence="6">Homodimer.</text>
</comment>
<comment type="similarity">
    <text evidence="6">Belongs to the class IV-like SAM-binding methyltransferase superfamily. RNA methyltransferase TrmH family. TrmL subfamily.</text>
</comment>
<dbReference type="RefSeq" id="WP_373654111.1">
    <property type="nucleotide sequence ID" value="NZ_JBGUAW010000001.1"/>
</dbReference>
<evidence type="ECO:0000256" key="3">
    <source>
        <dbReference type="ARBA" id="ARBA00022679"/>
    </source>
</evidence>
<evidence type="ECO:0000313" key="9">
    <source>
        <dbReference type="Proteomes" id="UP001575181"/>
    </source>
</evidence>
<dbReference type="PANTHER" id="PTHR42971">
    <property type="entry name" value="TRNA (CYTIDINE(34)-2'-O)-METHYLTRANSFERASE"/>
    <property type="match status" value="1"/>
</dbReference>
<evidence type="ECO:0000256" key="2">
    <source>
        <dbReference type="ARBA" id="ARBA00022603"/>
    </source>
</evidence>
<name>A0ABV4TT86_9GAMM</name>
<dbReference type="CDD" id="cd18094">
    <property type="entry name" value="SpoU-like_TrmL"/>
    <property type="match status" value="1"/>
</dbReference>
<feature type="domain" description="tRNA/rRNA methyltransferase SpoU type" evidence="7">
    <location>
        <begin position="2"/>
        <end position="142"/>
    </location>
</feature>
<dbReference type="Proteomes" id="UP001575181">
    <property type="component" value="Unassembled WGS sequence"/>
</dbReference>
<dbReference type="EMBL" id="JBGUAW010000001">
    <property type="protein sequence ID" value="MFA9459320.1"/>
    <property type="molecule type" value="Genomic_DNA"/>
</dbReference>
<dbReference type="InterPro" id="IPR029026">
    <property type="entry name" value="tRNA_m1G_MTases_N"/>
</dbReference>
<dbReference type="InterPro" id="IPR016914">
    <property type="entry name" value="TrmL"/>
</dbReference>
<evidence type="ECO:0000256" key="4">
    <source>
        <dbReference type="ARBA" id="ARBA00022691"/>
    </source>
</evidence>
<organism evidence="8 9">
    <name type="scientific">Thiohalorhabdus methylotrophus</name>
    <dbReference type="NCBI Taxonomy" id="3242694"/>
    <lineage>
        <taxon>Bacteria</taxon>
        <taxon>Pseudomonadati</taxon>
        <taxon>Pseudomonadota</taxon>
        <taxon>Gammaproteobacteria</taxon>
        <taxon>Thiohalorhabdales</taxon>
        <taxon>Thiohalorhabdaceae</taxon>
        <taxon>Thiohalorhabdus</taxon>
    </lineage>
</organism>
<comment type="caution">
    <text evidence="8">The sequence shown here is derived from an EMBL/GenBank/DDBJ whole genome shotgun (WGS) entry which is preliminary data.</text>
</comment>
<dbReference type="HAMAP" id="MF_01885">
    <property type="entry name" value="tRNA_methyltr_TrmL"/>
    <property type="match status" value="1"/>
</dbReference>
<comment type="subcellular location">
    <subcellularLocation>
        <location evidence="6">Cytoplasm</location>
    </subcellularLocation>
</comment>
<protein>
    <recommendedName>
        <fullName evidence="6">tRNA (cytidine(34)-2'-O)-methyltransferase</fullName>
        <ecNumber evidence="6">2.1.1.207</ecNumber>
    </recommendedName>
    <alternativeName>
        <fullName evidence="6">tRNA (cytidine/uridine-2'-O-)-methyltransferase TrmL</fullName>
    </alternativeName>
</protein>